<dbReference type="CDD" id="cd01335">
    <property type="entry name" value="Radical_SAM"/>
    <property type="match status" value="1"/>
</dbReference>
<dbReference type="Gene3D" id="3.40.50.12160">
    <property type="entry name" value="Methylthiotransferase, N-terminal domain"/>
    <property type="match status" value="1"/>
</dbReference>
<organism evidence="17 18">
    <name type="scientific">Candidatus Stercoripulliclostridium pullicola</name>
    <dbReference type="NCBI Taxonomy" id="2840953"/>
    <lineage>
        <taxon>Bacteria</taxon>
        <taxon>Bacillati</taxon>
        <taxon>Bacillota</taxon>
        <taxon>Clostridia</taxon>
        <taxon>Eubacteriales</taxon>
        <taxon>Candidatus Stercoripulliclostridium</taxon>
    </lineage>
</organism>
<dbReference type="PROSITE" id="PS01278">
    <property type="entry name" value="MTTASE_RADICAL"/>
    <property type="match status" value="1"/>
</dbReference>
<evidence type="ECO:0000256" key="4">
    <source>
        <dbReference type="ARBA" id="ARBA00022691"/>
    </source>
</evidence>
<keyword evidence="13" id="KW-0963">Cytoplasm</keyword>
<dbReference type="Proteomes" id="UP000727857">
    <property type="component" value="Unassembled WGS sequence"/>
</dbReference>
<dbReference type="PROSITE" id="PS51449">
    <property type="entry name" value="MTTASE_N"/>
    <property type="match status" value="1"/>
</dbReference>
<comment type="function">
    <text evidence="1 13">Catalyzes the methylthiolation of N6-(dimethylallyl)adenosine (i(6)A), leading to the formation of 2-methylthio-N6-(dimethylallyl)adenosine (ms(2)i(6)A) at position 37 in tRNAs that read codons beginning with uridine.</text>
</comment>
<feature type="domain" description="TRAM" evidence="14">
    <location>
        <begin position="382"/>
        <end position="443"/>
    </location>
</feature>
<comment type="subunit">
    <text evidence="13">Monomer.</text>
</comment>
<dbReference type="Pfam" id="PF01938">
    <property type="entry name" value="TRAM"/>
    <property type="match status" value="1"/>
</dbReference>
<comment type="cofactor">
    <cofactor evidence="13">
        <name>[4Fe-4S] cluster</name>
        <dbReference type="ChEBI" id="CHEBI:49883"/>
    </cofactor>
    <text evidence="13">Binds 2 [4Fe-4S] clusters. One cluster is coordinated with 3 cysteines and an exchangeable S-adenosyl-L-methionine.</text>
</comment>
<feature type="binding site" evidence="13">
    <location>
        <position position="12"/>
    </location>
    <ligand>
        <name>[4Fe-4S] cluster</name>
        <dbReference type="ChEBI" id="CHEBI:49883"/>
        <label>1</label>
    </ligand>
</feature>
<dbReference type="FunFam" id="3.80.30.20:FF:000001">
    <property type="entry name" value="tRNA-2-methylthio-N(6)-dimethylallyladenosine synthase 2"/>
    <property type="match status" value="1"/>
</dbReference>
<evidence type="ECO:0000259" key="16">
    <source>
        <dbReference type="PROSITE" id="PS51918"/>
    </source>
</evidence>
<dbReference type="EMBL" id="JADINF010000057">
    <property type="protein sequence ID" value="MBO8423832.1"/>
    <property type="molecule type" value="Genomic_DNA"/>
</dbReference>
<dbReference type="FunFam" id="3.40.50.12160:FF:000003">
    <property type="entry name" value="CDK5 regulatory subunit-associated protein 1"/>
    <property type="match status" value="1"/>
</dbReference>
<dbReference type="NCBIfam" id="TIGR01574">
    <property type="entry name" value="miaB-methiolase"/>
    <property type="match status" value="1"/>
</dbReference>
<dbReference type="InterPro" id="IPR038135">
    <property type="entry name" value="Methylthiotransferase_N_sf"/>
</dbReference>
<feature type="binding site" evidence="13">
    <location>
        <position position="48"/>
    </location>
    <ligand>
        <name>[4Fe-4S] cluster</name>
        <dbReference type="ChEBI" id="CHEBI:49883"/>
        <label>1</label>
    </ligand>
</feature>
<gene>
    <name evidence="13 17" type="primary">miaB</name>
    <name evidence="17" type="ORF">IAB16_02230</name>
</gene>
<dbReference type="InterPro" id="IPR058240">
    <property type="entry name" value="rSAM_sf"/>
</dbReference>
<dbReference type="PROSITE" id="PS50926">
    <property type="entry name" value="TRAM"/>
    <property type="match status" value="1"/>
</dbReference>
<feature type="binding site" evidence="13">
    <location>
        <position position="163"/>
    </location>
    <ligand>
        <name>[4Fe-4S] cluster</name>
        <dbReference type="ChEBI" id="CHEBI:49883"/>
        <label>2</label>
        <note>4Fe-4S-S-AdoMet</note>
    </ligand>
</feature>
<evidence type="ECO:0000256" key="9">
    <source>
        <dbReference type="ARBA" id="ARBA00051425"/>
    </source>
</evidence>
<dbReference type="PROSITE" id="PS51918">
    <property type="entry name" value="RADICAL_SAM"/>
    <property type="match status" value="1"/>
</dbReference>
<dbReference type="Gene3D" id="3.80.30.20">
    <property type="entry name" value="tm_1862 like domain"/>
    <property type="match status" value="1"/>
</dbReference>
<dbReference type="PANTHER" id="PTHR43020:SF2">
    <property type="entry name" value="MITOCHONDRIAL TRNA METHYLTHIOTRANSFERASE CDK5RAP1"/>
    <property type="match status" value="1"/>
</dbReference>
<feature type="domain" description="MTTase N-terminal" evidence="15">
    <location>
        <begin position="3"/>
        <end position="121"/>
    </location>
</feature>
<evidence type="ECO:0000256" key="13">
    <source>
        <dbReference type="HAMAP-Rule" id="MF_01864"/>
    </source>
</evidence>
<evidence type="ECO:0000256" key="11">
    <source>
        <dbReference type="ARBA" id="ARBA00080698"/>
    </source>
</evidence>
<comment type="catalytic activity">
    <reaction evidence="9 13">
        <text>N(6)-dimethylallyladenosine(37) in tRNA + (sulfur carrier)-SH + AH2 + 2 S-adenosyl-L-methionine = 2-methylsulfanyl-N(6)-dimethylallyladenosine(37) in tRNA + (sulfur carrier)-H + 5'-deoxyadenosine + L-methionine + A + S-adenosyl-L-homocysteine + 2 H(+)</text>
        <dbReference type="Rhea" id="RHEA:37067"/>
        <dbReference type="Rhea" id="RHEA-COMP:10375"/>
        <dbReference type="Rhea" id="RHEA-COMP:10376"/>
        <dbReference type="Rhea" id="RHEA-COMP:14737"/>
        <dbReference type="Rhea" id="RHEA-COMP:14739"/>
        <dbReference type="ChEBI" id="CHEBI:13193"/>
        <dbReference type="ChEBI" id="CHEBI:15378"/>
        <dbReference type="ChEBI" id="CHEBI:17319"/>
        <dbReference type="ChEBI" id="CHEBI:17499"/>
        <dbReference type="ChEBI" id="CHEBI:29917"/>
        <dbReference type="ChEBI" id="CHEBI:57844"/>
        <dbReference type="ChEBI" id="CHEBI:57856"/>
        <dbReference type="ChEBI" id="CHEBI:59789"/>
        <dbReference type="ChEBI" id="CHEBI:64428"/>
        <dbReference type="ChEBI" id="CHEBI:74415"/>
        <dbReference type="ChEBI" id="CHEBI:74417"/>
        <dbReference type="EC" id="2.8.4.3"/>
    </reaction>
</comment>
<evidence type="ECO:0000313" key="17">
    <source>
        <dbReference type="EMBL" id="MBO8423832.1"/>
    </source>
</evidence>
<evidence type="ECO:0000256" key="12">
    <source>
        <dbReference type="ARBA" id="ARBA00081141"/>
    </source>
</evidence>
<evidence type="ECO:0000256" key="2">
    <source>
        <dbReference type="ARBA" id="ARBA00022485"/>
    </source>
</evidence>
<keyword evidence="4 13" id="KW-0949">S-adenosyl-L-methionine</keyword>
<accession>A0A940DGR2</accession>
<dbReference type="InterPro" id="IPR002792">
    <property type="entry name" value="TRAM_dom"/>
</dbReference>
<keyword evidence="6 13" id="KW-0408">Iron</keyword>
<dbReference type="InterPro" id="IPR007197">
    <property type="entry name" value="rSAM"/>
</dbReference>
<comment type="subcellular location">
    <subcellularLocation>
        <location evidence="13">Cytoplasm</location>
    </subcellularLocation>
</comment>
<evidence type="ECO:0000256" key="10">
    <source>
        <dbReference type="ARBA" id="ARBA00068570"/>
    </source>
</evidence>
<dbReference type="SFLD" id="SFLDG01061">
    <property type="entry name" value="methylthiotransferase"/>
    <property type="match status" value="1"/>
</dbReference>
<feature type="binding site" evidence="13">
    <location>
        <position position="82"/>
    </location>
    <ligand>
        <name>[4Fe-4S] cluster</name>
        <dbReference type="ChEBI" id="CHEBI:49883"/>
        <label>1</label>
    </ligand>
</feature>
<comment type="caution">
    <text evidence="17">The sequence shown here is derived from an EMBL/GenBank/DDBJ whole genome shotgun (WGS) entry which is preliminary data.</text>
</comment>
<dbReference type="GO" id="GO:0046872">
    <property type="term" value="F:metal ion binding"/>
    <property type="evidence" value="ECO:0007669"/>
    <property type="project" value="UniProtKB-KW"/>
</dbReference>
<dbReference type="InterPro" id="IPR020612">
    <property type="entry name" value="Methylthiotransferase_CS"/>
</dbReference>
<dbReference type="SUPFAM" id="SSF102114">
    <property type="entry name" value="Radical SAM enzymes"/>
    <property type="match status" value="1"/>
</dbReference>
<dbReference type="SMART" id="SM00729">
    <property type="entry name" value="Elp3"/>
    <property type="match status" value="1"/>
</dbReference>
<comment type="similarity">
    <text evidence="13">Belongs to the methylthiotransferase family. MiaB subfamily.</text>
</comment>
<evidence type="ECO:0000256" key="1">
    <source>
        <dbReference type="ARBA" id="ARBA00003234"/>
    </source>
</evidence>
<reference evidence="17" key="2">
    <citation type="journal article" date="2021" name="PeerJ">
        <title>Extensive microbial diversity within the chicken gut microbiome revealed by metagenomics and culture.</title>
        <authorList>
            <person name="Gilroy R."/>
            <person name="Ravi A."/>
            <person name="Getino M."/>
            <person name="Pursley I."/>
            <person name="Horton D.L."/>
            <person name="Alikhan N.F."/>
            <person name="Baker D."/>
            <person name="Gharbi K."/>
            <person name="Hall N."/>
            <person name="Watson M."/>
            <person name="Adriaenssens E.M."/>
            <person name="Foster-Nyarko E."/>
            <person name="Jarju S."/>
            <person name="Secka A."/>
            <person name="Antonio M."/>
            <person name="Oren A."/>
            <person name="Chaudhuri R.R."/>
            <person name="La Ragione R."/>
            <person name="Hildebrand F."/>
            <person name="Pallen M.J."/>
        </authorList>
    </citation>
    <scope>NUCLEOTIDE SEQUENCE</scope>
    <source>
        <strain evidence="17">517</strain>
    </source>
</reference>
<evidence type="ECO:0000259" key="14">
    <source>
        <dbReference type="PROSITE" id="PS50926"/>
    </source>
</evidence>
<feature type="binding site" evidence="13">
    <location>
        <position position="170"/>
    </location>
    <ligand>
        <name>[4Fe-4S] cluster</name>
        <dbReference type="ChEBI" id="CHEBI:49883"/>
        <label>2</label>
        <note>4Fe-4S-S-AdoMet</note>
    </ligand>
</feature>
<evidence type="ECO:0000313" key="18">
    <source>
        <dbReference type="Proteomes" id="UP000727857"/>
    </source>
</evidence>
<dbReference type="InterPro" id="IPR006463">
    <property type="entry name" value="MiaB_methiolase"/>
</dbReference>
<dbReference type="SFLD" id="SFLDS00029">
    <property type="entry name" value="Radical_SAM"/>
    <property type="match status" value="1"/>
</dbReference>
<dbReference type="PANTHER" id="PTHR43020">
    <property type="entry name" value="CDK5 REGULATORY SUBUNIT-ASSOCIATED PROTEIN 1"/>
    <property type="match status" value="1"/>
</dbReference>
<dbReference type="InterPro" id="IPR005839">
    <property type="entry name" value="Methylthiotransferase"/>
</dbReference>
<evidence type="ECO:0000256" key="6">
    <source>
        <dbReference type="ARBA" id="ARBA00023004"/>
    </source>
</evidence>
<dbReference type="GO" id="GO:0051539">
    <property type="term" value="F:4 iron, 4 sulfur cluster binding"/>
    <property type="evidence" value="ECO:0007669"/>
    <property type="project" value="UniProtKB-UniRule"/>
</dbReference>
<dbReference type="InterPro" id="IPR013848">
    <property type="entry name" value="Methylthiotransferase_N"/>
</dbReference>
<dbReference type="Pfam" id="PF00919">
    <property type="entry name" value="UPF0004"/>
    <property type="match status" value="1"/>
</dbReference>
<dbReference type="NCBIfam" id="TIGR00089">
    <property type="entry name" value="MiaB/RimO family radical SAM methylthiotransferase"/>
    <property type="match status" value="1"/>
</dbReference>
<evidence type="ECO:0000256" key="8">
    <source>
        <dbReference type="ARBA" id="ARBA00033765"/>
    </source>
</evidence>
<evidence type="ECO:0000256" key="7">
    <source>
        <dbReference type="ARBA" id="ARBA00023014"/>
    </source>
</evidence>
<dbReference type="GO" id="GO:0005829">
    <property type="term" value="C:cytosol"/>
    <property type="evidence" value="ECO:0007669"/>
    <property type="project" value="TreeGrafter"/>
</dbReference>
<dbReference type="SFLD" id="SFLDG01082">
    <property type="entry name" value="B12-binding_domain_containing"/>
    <property type="match status" value="1"/>
</dbReference>
<dbReference type="EC" id="2.8.4.3" evidence="8 13"/>
<feature type="domain" description="Radical SAM core" evidence="16">
    <location>
        <begin position="149"/>
        <end position="379"/>
    </location>
</feature>
<dbReference type="InterPro" id="IPR006638">
    <property type="entry name" value="Elp3/MiaA/NifB-like_rSAM"/>
</dbReference>
<keyword evidence="2 13" id="KW-0004">4Fe-4S</keyword>
<keyword evidence="5 13" id="KW-0479">Metal-binding</keyword>
<dbReference type="Pfam" id="PF04055">
    <property type="entry name" value="Radical_SAM"/>
    <property type="match status" value="1"/>
</dbReference>
<evidence type="ECO:0000256" key="3">
    <source>
        <dbReference type="ARBA" id="ARBA00022679"/>
    </source>
</evidence>
<evidence type="ECO:0000259" key="15">
    <source>
        <dbReference type="PROSITE" id="PS51449"/>
    </source>
</evidence>
<dbReference type="GO" id="GO:0035597">
    <property type="term" value="F:tRNA-2-methylthio-N(6)-dimethylallyladenosine(37) synthase activity"/>
    <property type="evidence" value="ECO:0007669"/>
    <property type="project" value="UniProtKB-EC"/>
</dbReference>
<evidence type="ECO:0000256" key="5">
    <source>
        <dbReference type="ARBA" id="ARBA00022723"/>
    </source>
</evidence>
<keyword evidence="3 13" id="KW-0808">Transferase</keyword>
<proteinExistence type="inferred from homology"/>
<dbReference type="InterPro" id="IPR023404">
    <property type="entry name" value="rSAM_horseshoe"/>
</dbReference>
<dbReference type="HAMAP" id="MF_01864">
    <property type="entry name" value="tRNA_metthiotr_MiaB"/>
    <property type="match status" value="1"/>
</dbReference>
<name>A0A940DGR2_9FIRM</name>
<protein>
    <recommendedName>
        <fullName evidence="10 13">tRNA-2-methylthio-N(6)-dimethylallyladenosine synthase</fullName>
        <ecNumber evidence="8 13">2.8.4.3</ecNumber>
    </recommendedName>
    <alternativeName>
        <fullName evidence="12 13">(Dimethylallyl)adenosine tRNA methylthiotransferase MiaB</fullName>
    </alternativeName>
    <alternativeName>
        <fullName evidence="11 13">tRNA-i(6)A37 methylthiotransferase</fullName>
    </alternativeName>
</protein>
<sequence length="445" mass="49534">MQNKYYIETFGCQMNVHESEKIAGMLEALGYSPAATRDDANVIVFNTCCIRDTAEQKISGNIGELKALKREDKSRIVVIAGCMTQQKGAAEALAAKFPFIDIVLGTANLYELPAKIAELKERRARHRGKVVAISYDDNPPIDESVPVARTSYPNAWVNITYGCNNFCTYCIVPYVRGRERSREPEAIIDEIRSLLAEGYKEITLLGQNVDSYGSDRSDGVGFAELLRRIAALPGKFRLRFMTSHPKDLSEEVVSIIAETPNFCKNIHLPVQAGSDRILKAMNRKYDRAAYLGLIDKIRKYMPECGLTTDIMVGFPGETEEDFLDTVDLVKRVRYQNAFTFVYSPRRGTVAATMPDQIPYAVKRDRITRLIAVQNAITEELSGEFTGKTYEVLVEDAPKPGMLCGRTDSGRLVNFAGDRSLVGQFVDIRITGNKASALYGEIVDNG</sequence>
<keyword evidence="13" id="KW-0819">tRNA processing</keyword>
<dbReference type="AlphaFoldDB" id="A0A940DGR2"/>
<reference evidence="17" key="1">
    <citation type="submission" date="2020-10" db="EMBL/GenBank/DDBJ databases">
        <authorList>
            <person name="Gilroy R."/>
        </authorList>
    </citation>
    <scope>NUCLEOTIDE SEQUENCE</scope>
    <source>
        <strain evidence="17">517</strain>
    </source>
</reference>
<keyword evidence="7 13" id="KW-0411">Iron-sulfur</keyword>
<feature type="binding site" evidence="13">
    <location>
        <position position="167"/>
    </location>
    <ligand>
        <name>[4Fe-4S] cluster</name>
        <dbReference type="ChEBI" id="CHEBI:49883"/>
        <label>2</label>
        <note>4Fe-4S-S-AdoMet</note>
    </ligand>
</feature>
<dbReference type="SFLD" id="SFLDF00273">
    <property type="entry name" value="(dimethylallyl)adenosine_tRNA"/>
    <property type="match status" value="1"/>
</dbReference>